<dbReference type="OMA" id="MWTDEGR"/>
<dbReference type="GO" id="GO:0009507">
    <property type="term" value="C:chloroplast"/>
    <property type="evidence" value="ECO:0007669"/>
    <property type="project" value="EnsemblPlants"/>
</dbReference>
<dbReference type="OrthoDB" id="17458at2759"/>
<evidence type="ECO:0000256" key="1">
    <source>
        <dbReference type="ARBA" id="ARBA00022722"/>
    </source>
</evidence>
<feature type="region of interest" description="Disordered" evidence="7">
    <location>
        <begin position="49"/>
        <end position="98"/>
    </location>
</feature>
<dbReference type="GO" id="GO:0046872">
    <property type="term" value="F:metal ion binding"/>
    <property type="evidence" value="ECO:0007669"/>
    <property type="project" value="UniProtKB-KW"/>
</dbReference>
<dbReference type="STRING" id="69332.A0A388KTX3"/>
<organism evidence="9 10">
    <name type="scientific">Chara braunii</name>
    <name type="common">Braun's stonewort</name>
    <dbReference type="NCBI Taxonomy" id="69332"/>
    <lineage>
        <taxon>Eukaryota</taxon>
        <taxon>Viridiplantae</taxon>
        <taxon>Streptophyta</taxon>
        <taxon>Charophyceae</taxon>
        <taxon>Charales</taxon>
        <taxon>Characeae</taxon>
        <taxon>Chara</taxon>
    </lineage>
</organism>
<feature type="compositionally biased region" description="Polar residues" evidence="7">
    <location>
        <begin position="67"/>
        <end position="78"/>
    </location>
</feature>
<dbReference type="GO" id="GO:0009658">
    <property type="term" value="P:chloroplast organization"/>
    <property type="evidence" value="ECO:0007669"/>
    <property type="project" value="EnsemblPlants"/>
</dbReference>
<evidence type="ECO:0000259" key="8">
    <source>
        <dbReference type="SMART" id="SM00849"/>
    </source>
</evidence>
<keyword evidence="10" id="KW-1185">Reference proteome</keyword>
<dbReference type="AlphaFoldDB" id="A0A388KTX3"/>
<dbReference type="GO" id="GO:0008409">
    <property type="term" value="F:5'-3' exonuclease activity"/>
    <property type="evidence" value="ECO:0007669"/>
    <property type="project" value="EnsemblPlants"/>
</dbReference>
<dbReference type="Gene3D" id="3.40.50.10710">
    <property type="entry name" value="Metallo-hydrolase/oxidoreductase"/>
    <property type="match status" value="1"/>
</dbReference>
<dbReference type="GO" id="GO:0009416">
    <property type="term" value="P:response to light stimulus"/>
    <property type="evidence" value="ECO:0007669"/>
    <property type="project" value="EnsemblPlants"/>
</dbReference>
<dbReference type="EMBL" id="BFEA01000184">
    <property type="protein sequence ID" value="GBG73489.1"/>
    <property type="molecule type" value="Genomic_DNA"/>
</dbReference>
<keyword evidence="3" id="KW-0378">Hydrolase</keyword>
<keyword evidence="2" id="KW-0479">Metal-binding</keyword>
<dbReference type="Gene3D" id="3.60.15.10">
    <property type="entry name" value="Ribonuclease Z/Hydroxyacylglutathione hydrolase-like"/>
    <property type="match status" value="1"/>
</dbReference>
<proteinExistence type="predicted"/>
<feature type="domain" description="Metallo-beta-lactamase" evidence="8">
    <location>
        <begin position="126"/>
        <end position="311"/>
    </location>
</feature>
<keyword evidence="5" id="KW-0269">Exonuclease</keyword>
<feature type="compositionally biased region" description="Basic and acidic residues" evidence="7">
    <location>
        <begin position="85"/>
        <end position="98"/>
    </location>
</feature>
<name>A0A388KTX3_CHABU</name>
<dbReference type="PANTHER" id="PTHR43694:SF1">
    <property type="entry name" value="RIBONUCLEASE J"/>
    <property type="match status" value="1"/>
</dbReference>
<dbReference type="SUPFAM" id="SSF56281">
    <property type="entry name" value="Metallo-hydrolase/oxidoreductase"/>
    <property type="match status" value="1"/>
</dbReference>
<dbReference type="InterPro" id="IPR036866">
    <property type="entry name" value="RibonucZ/Hydroxyglut_hydro"/>
</dbReference>
<dbReference type="InterPro" id="IPR001279">
    <property type="entry name" value="Metallo-B-lactamas"/>
</dbReference>
<evidence type="ECO:0000256" key="2">
    <source>
        <dbReference type="ARBA" id="ARBA00022723"/>
    </source>
</evidence>
<dbReference type="Pfam" id="PF07521">
    <property type="entry name" value="RMMBL"/>
    <property type="match status" value="1"/>
</dbReference>
<evidence type="ECO:0000256" key="7">
    <source>
        <dbReference type="SAM" id="MobiDB-lite"/>
    </source>
</evidence>
<evidence type="ECO:0000256" key="5">
    <source>
        <dbReference type="ARBA" id="ARBA00022839"/>
    </source>
</evidence>
<accession>A0A388KTX3</accession>
<dbReference type="InterPro" id="IPR055132">
    <property type="entry name" value="RNase_J_b_CASP"/>
</dbReference>
<dbReference type="Proteomes" id="UP000265515">
    <property type="component" value="Unassembled WGS sequence"/>
</dbReference>
<comment type="caution">
    <text evidence="9">The sequence shown here is derived from an EMBL/GenBank/DDBJ whole genome shotgun (WGS) entry which is preliminary data.</text>
</comment>
<dbReference type="Pfam" id="PF00753">
    <property type="entry name" value="Lactamase_B"/>
    <property type="match status" value="1"/>
</dbReference>
<dbReference type="GO" id="GO:0003729">
    <property type="term" value="F:mRNA binding"/>
    <property type="evidence" value="ECO:0007669"/>
    <property type="project" value="EnsemblPlants"/>
</dbReference>
<dbReference type="CDD" id="cd07714">
    <property type="entry name" value="RNaseJ_MBL-fold"/>
    <property type="match status" value="1"/>
</dbReference>
<protein>
    <recommendedName>
        <fullName evidence="8">Metallo-beta-lactamase domain-containing protein</fullName>
    </recommendedName>
</protein>
<dbReference type="Gramene" id="GBG73489">
    <property type="protein sequence ID" value="GBG73489"/>
    <property type="gene ID" value="CBR_g16830"/>
</dbReference>
<dbReference type="InterPro" id="IPR011108">
    <property type="entry name" value="RMMBL"/>
</dbReference>
<dbReference type="GO" id="GO:0060918">
    <property type="term" value="P:auxin transport"/>
    <property type="evidence" value="ECO:0007669"/>
    <property type="project" value="EnsemblPlants"/>
</dbReference>
<evidence type="ECO:0000256" key="6">
    <source>
        <dbReference type="ARBA" id="ARBA00022884"/>
    </source>
</evidence>
<dbReference type="PANTHER" id="PTHR43694">
    <property type="entry name" value="RIBONUCLEASE J"/>
    <property type="match status" value="1"/>
</dbReference>
<keyword evidence="4" id="KW-0862">Zinc</keyword>
<evidence type="ECO:0000256" key="4">
    <source>
        <dbReference type="ARBA" id="ARBA00022833"/>
    </source>
</evidence>
<dbReference type="Pfam" id="PF22505">
    <property type="entry name" value="RNase_J_b_CASP"/>
    <property type="match status" value="1"/>
</dbReference>
<evidence type="ECO:0000256" key="3">
    <source>
        <dbReference type="ARBA" id="ARBA00022801"/>
    </source>
</evidence>
<sequence length="656" mass="71991">MVTGTDWIRGGRSDFRQGEKLELVAMAAAPLRSATWTVDGRLTSKKVMAMTSSETGTKKAAVPLPSKTRSGSSSQTGQRPRRPRHPAEGIGRSREDSVHRRLKAFHEGRTGPPLRIIPIGGLGEIGMNCMLIGHYDRYIMVDAGLMFPDFDELGIQRVLPDTSFIHRWRDKIEAVVITHGHEDHIGALPWVVPALDPSTPIFATGFTMQIDESPVDGQVFDRVGLEQIGKEGVTLMMSDSTNVLSPGRTTSEKDVADALMRRVLAAKGRVIHTQFASNVHRLGSIKAAADASGRKMCFIGLSLKTYLEAAHKDGQAPFDPSILVNAADIDSYAPHEILIATTGSQAEPRAVLNLASFGGSKHLKLTKDDLVLYSAKMIPGNETRVVRMMNRITELGSEVIWGRGENLHTSGHAYRGEQEEVIKLLKPQHFLPVHGEFAFLKEHEKLAQSIGVRHTTVIKNGEMLGVSPLRNARVHSNGFSLLGKEKLTTMYNDGDKGFGSSVDLAVEERMHIAVEGIVIASVEIYRGDDHLEEEEEELDGGWEEIGPRGGIGGVDDGGMGEGEGDVAPEHEVRRGLRGRVRITTRCMWVDGGRLLERIHTEAVKVLRSSDRNTSLSAVERDISSAIRKVCRKYNNKRPEVVVIATESANDPNYGRR</sequence>
<gene>
    <name evidence="9" type="ORF">CBR_g16830</name>
</gene>
<keyword evidence="1" id="KW-0540">Nuclease</keyword>
<evidence type="ECO:0000313" key="10">
    <source>
        <dbReference type="Proteomes" id="UP000265515"/>
    </source>
</evidence>
<dbReference type="GO" id="GO:0004519">
    <property type="term" value="F:endonuclease activity"/>
    <property type="evidence" value="ECO:0007669"/>
    <property type="project" value="EnsemblPlants"/>
</dbReference>
<reference evidence="9 10" key="1">
    <citation type="journal article" date="2018" name="Cell">
        <title>The Chara Genome: Secondary Complexity and Implications for Plant Terrestrialization.</title>
        <authorList>
            <person name="Nishiyama T."/>
            <person name="Sakayama H."/>
            <person name="Vries J.D."/>
            <person name="Buschmann H."/>
            <person name="Saint-Marcoux D."/>
            <person name="Ullrich K.K."/>
            <person name="Haas F.B."/>
            <person name="Vanderstraeten L."/>
            <person name="Becker D."/>
            <person name="Lang D."/>
            <person name="Vosolsobe S."/>
            <person name="Rombauts S."/>
            <person name="Wilhelmsson P.K.I."/>
            <person name="Janitza P."/>
            <person name="Kern R."/>
            <person name="Heyl A."/>
            <person name="Rumpler F."/>
            <person name="Villalobos L.I.A.C."/>
            <person name="Clay J.M."/>
            <person name="Skokan R."/>
            <person name="Toyoda A."/>
            <person name="Suzuki Y."/>
            <person name="Kagoshima H."/>
            <person name="Schijlen E."/>
            <person name="Tajeshwar N."/>
            <person name="Catarino B."/>
            <person name="Hetherington A.J."/>
            <person name="Saltykova A."/>
            <person name="Bonnot C."/>
            <person name="Breuninger H."/>
            <person name="Symeonidi A."/>
            <person name="Radhakrishnan G.V."/>
            <person name="Van Nieuwerburgh F."/>
            <person name="Deforce D."/>
            <person name="Chang C."/>
            <person name="Karol K.G."/>
            <person name="Hedrich R."/>
            <person name="Ulvskov P."/>
            <person name="Glockner G."/>
            <person name="Delwiche C.F."/>
            <person name="Petrasek J."/>
            <person name="Van de Peer Y."/>
            <person name="Friml J."/>
            <person name="Beilby M."/>
            <person name="Dolan L."/>
            <person name="Kohara Y."/>
            <person name="Sugano S."/>
            <person name="Fujiyama A."/>
            <person name="Delaux P.-M."/>
            <person name="Quint M."/>
            <person name="TheiBen G."/>
            <person name="Hagemann M."/>
            <person name="Harholt J."/>
            <person name="Dunand C."/>
            <person name="Zachgo S."/>
            <person name="Langdale J."/>
            <person name="Maumus F."/>
            <person name="Straeten D.V.D."/>
            <person name="Gould S.B."/>
            <person name="Rensing S.A."/>
        </authorList>
    </citation>
    <scope>NUCLEOTIDE SEQUENCE [LARGE SCALE GENOMIC DNA]</scope>
    <source>
        <strain evidence="9 10">S276</strain>
    </source>
</reference>
<dbReference type="SMART" id="SM00849">
    <property type="entry name" value="Lactamase_B"/>
    <property type="match status" value="1"/>
</dbReference>
<evidence type="ECO:0000313" key="9">
    <source>
        <dbReference type="EMBL" id="GBG73489.1"/>
    </source>
</evidence>
<keyword evidence="6" id="KW-0694">RNA-binding</keyword>
<dbReference type="InterPro" id="IPR042173">
    <property type="entry name" value="RNase_J_2"/>
</dbReference>